<dbReference type="OrthoDB" id="10478843at2759"/>
<evidence type="ECO:0000313" key="2">
    <source>
        <dbReference type="EMBL" id="KOX73831.1"/>
    </source>
</evidence>
<dbReference type="AlphaFoldDB" id="A0A0N0BFU4"/>
<dbReference type="EMBL" id="KQ435794">
    <property type="protein sequence ID" value="KOX73831.1"/>
    <property type="molecule type" value="Genomic_DNA"/>
</dbReference>
<protein>
    <submittedName>
        <fullName evidence="2">Uncharacterized protein</fullName>
    </submittedName>
</protein>
<keyword evidence="3" id="KW-1185">Reference proteome</keyword>
<accession>A0A0N0BFU4</accession>
<dbReference type="Proteomes" id="UP000053105">
    <property type="component" value="Unassembled WGS sequence"/>
</dbReference>
<sequence length="272" mass="31558">MDRSVGIDEEFRWRTQNESDELVSEIEIPRVAFSEGGFEPPVIGGWSLFVLSVRTCRVFREKEGRKEVSEKDFTSRMNIRRSKLIRGDAGREKKGQAREFVLLSTTTSECMHLPLSLRLLPQERGENANKATSKRPKLRGRFDYSARFPRILFHSNSEDRSNYFHGQRPSQAGRNNKKIRRHELWQYLPADAATNVKLREIFAFVKVPLLRGGIPRRNPSDVMTLPSPPRRRGISVEKKKNSRVEIQKKNLHDERQCQDVARNISSERKQTA</sequence>
<feature type="region of interest" description="Disordered" evidence="1">
    <location>
        <begin position="215"/>
        <end position="272"/>
    </location>
</feature>
<organism evidence="2 3">
    <name type="scientific">Melipona quadrifasciata</name>
    <dbReference type="NCBI Taxonomy" id="166423"/>
    <lineage>
        <taxon>Eukaryota</taxon>
        <taxon>Metazoa</taxon>
        <taxon>Ecdysozoa</taxon>
        <taxon>Arthropoda</taxon>
        <taxon>Hexapoda</taxon>
        <taxon>Insecta</taxon>
        <taxon>Pterygota</taxon>
        <taxon>Neoptera</taxon>
        <taxon>Endopterygota</taxon>
        <taxon>Hymenoptera</taxon>
        <taxon>Apocrita</taxon>
        <taxon>Aculeata</taxon>
        <taxon>Apoidea</taxon>
        <taxon>Anthophila</taxon>
        <taxon>Apidae</taxon>
        <taxon>Melipona</taxon>
    </lineage>
</organism>
<evidence type="ECO:0000256" key="1">
    <source>
        <dbReference type="SAM" id="MobiDB-lite"/>
    </source>
</evidence>
<feature type="compositionally biased region" description="Basic and acidic residues" evidence="1">
    <location>
        <begin position="234"/>
        <end position="257"/>
    </location>
</feature>
<name>A0A0N0BFU4_9HYME</name>
<reference evidence="2 3" key="1">
    <citation type="submission" date="2015-07" db="EMBL/GenBank/DDBJ databases">
        <title>The genome of Melipona quadrifasciata.</title>
        <authorList>
            <person name="Pan H."/>
            <person name="Kapheim K."/>
        </authorList>
    </citation>
    <scope>NUCLEOTIDE SEQUENCE [LARGE SCALE GENOMIC DNA]</scope>
    <source>
        <strain evidence="2">0111107301</strain>
        <tissue evidence="2">Whole body</tissue>
    </source>
</reference>
<gene>
    <name evidence="2" type="ORF">WN51_13909</name>
</gene>
<evidence type="ECO:0000313" key="3">
    <source>
        <dbReference type="Proteomes" id="UP000053105"/>
    </source>
</evidence>
<proteinExistence type="predicted"/>